<name>A0ABR9N519_9MICO</name>
<evidence type="ECO:0000313" key="2">
    <source>
        <dbReference type="Proteomes" id="UP000625527"/>
    </source>
</evidence>
<protein>
    <recommendedName>
        <fullName evidence="3">Resolvase/invertase-type recombinase catalytic domain-containing protein</fullName>
    </recommendedName>
</protein>
<organism evidence="1 2">
    <name type="scientific">Myceligenerans pegani</name>
    <dbReference type="NCBI Taxonomy" id="2776917"/>
    <lineage>
        <taxon>Bacteria</taxon>
        <taxon>Bacillati</taxon>
        <taxon>Actinomycetota</taxon>
        <taxon>Actinomycetes</taxon>
        <taxon>Micrococcales</taxon>
        <taxon>Promicromonosporaceae</taxon>
        <taxon>Myceligenerans</taxon>
    </lineage>
</organism>
<evidence type="ECO:0008006" key="3">
    <source>
        <dbReference type="Google" id="ProtNLM"/>
    </source>
</evidence>
<dbReference type="Proteomes" id="UP000625527">
    <property type="component" value="Unassembled WGS sequence"/>
</dbReference>
<keyword evidence="2" id="KW-1185">Reference proteome</keyword>
<reference evidence="1 2" key="1">
    <citation type="submission" date="2020-10" db="EMBL/GenBank/DDBJ databases">
        <title>Myceligenerans pegani sp. nov., an endophytic actinomycete isolated from Peganum harmala L. in Xinjiang, China.</title>
        <authorList>
            <person name="Xin L."/>
        </authorList>
    </citation>
    <scope>NUCLEOTIDE SEQUENCE [LARGE SCALE GENOMIC DNA]</scope>
    <source>
        <strain evidence="1 2">TRM65318</strain>
    </source>
</reference>
<accession>A0ABR9N519</accession>
<proteinExistence type="predicted"/>
<dbReference type="RefSeq" id="WP_192865297.1">
    <property type="nucleotide sequence ID" value="NZ_JADAQT010000110.1"/>
</dbReference>
<gene>
    <name evidence="1" type="ORF">IHE71_24000</name>
</gene>
<comment type="caution">
    <text evidence="1">The sequence shown here is derived from an EMBL/GenBank/DDBJ whole genome shotgun (WGS) entry which is preliminary data.</text>
</comment>
<evidence type="ECO:0000313" key="1">
    <source>
        <dbReference type="EMBL" id="MBE1878762.1"/>
    </source>
</evidence>
<sequence>MPRTAVAVGYARDATQHRHVQGYAEAHGYTLTHVVHDHRDTATISQIAQHAAEARAEVVILPGDALLSAARSRLEKELAQVSASCIVLGAPSSPARGVFERVISRRELDAATRSKQVQPFP</sequence>
<dbReference type="EMBL" id="JADAQT010000110">
    <property type="protein sequence ID" value="MBE1878762.1"/>
    <property type="molecule type" value="Genomic_DNA"/>
</dbReference>